<keyword evidence="1 2" id="KW-0694">RNA-binding</keyword>
<evidence type="ECO:0000259" key="3">
    <source>
        <dbReference type="PROSITE" id="PS51295"/>
    </source>
</evidence>
<dbReference type="InterPro" id="IPR035920">
    <property type="entry name" value="YhbY-like_sf"/>
</dbReference>
<dbReference type="PANTHER" id="PTHR40065:SF3">
    <property type="entry name" value="RNA-BINDING PROTEIN YHBY"/>
    <property type="match status" value="1"/>
</dbReference>
<evidence type="ECO:0000256" key="2">
    <source>
        <dbReference type="PROSITE-ProRule" id="PRU00626"/>
    </source>
</evidence>
<keyword evidence="5" id="KW-1185">Reference proteome</keyword>
<sequence>MSLSNDQKKHFRSIGHQLNPVVLVAEKGLTTGVIAEIERALQDHELIKVRFSISDREQRDALIEQAAQQVNALIVQKIGKVVLYYRKAAKPNAKLSNLTRFSD</sequence>
<accession>A0A1H6UAQ9</accession>
<dbReference type="STRING" id="64971.SAMN05421831_11544"/>
<dbReference type="InterPro" id="IPR051925">
    <property type="entry name" value="RNA-binding_domain"/>
</dbReference>
<proteinExistence type="predicted"/>
<dbReference type="PANTHER" id="PTHR40065">
    <property type="entry name" value="RNA-BINDING PROTEIN YHBY"/>
    <property type="match status" value="1"/>
</dbReference>
<evidence type="ECO:0000313" key="4">
    <source>
        <dbReference type="EMBL" id="SEI88646.1"/>
    </source>
</evidence>
<dbReference type="OrthoDB" id="9797519at2"/>
<dbReference type="Pfam" id="PF01985">
    <property type="entry name" value="CRS1_YhbY"/>
    <property type="match status" value="1"/>
</dbReference>
<dbReference type="EMBL" id="FNYH01000015">
    <property type="protein sequence ID" value="SEI88646.1"/>
    <property type="molecule type" value="Genomic_DNA"/>
</dbReference>
<protein>
    <submittedName>
        <fullName evidence="4">RNA-binding protein</fullName>
    </submittedName>
</protein>
<gene>
    <name evidence="4" type="ORF">SAMN05421831_11544</name>
</gene>
<reference evidence="5" key="1">
    <citation type="submission" date="2016-10" db="EMBL/GenBank/DDBJ databases">
        <authorList>
            <person name="Varghese N."/>
            <person name="Submissions S."/>
        </authorList>
    </citation>
    <scope>NUCLEOTIDE SEQUENCE [LARGE SCALE GENOMIC DNA]</scope>
    <source>
        <strain evidence="5">DSM 7165</strain>
    </source>
</reference>
<dbReference type="AlphaFoldDB" id="A0A1H6UAQ9"/>
<dbReference type="InterPro" id="IPR001890">
    <property type="entry name" value="RNA-binding_CRM"/>
</dbReference>
<dbReference type="Proteomes" id="UP000242999">
    <property type="component" value="Unassembled WGS sequence"/>
</dbReference>
<dbReference type="GO" id="GO:0003723">
    <property type="term" value="F:RNA binding"/>
    <property type="evidence" value="ECO:0007669"/>
    <property type="project" value="UniProtKB-UniRule"/>
</dbReference>
<dbReference type="InterPro" id="IPR017924">
    <property type="entry name" value="RNA-binding_YhbY"/>
</dbReference>
<dbReference type="Gene3D" id="3.30.110.60">
    <property type="entry name" value="YhbY-like"/>
    <property type="match status" value="1"/>
</dbReference>
<feature type="domain" description="CRM" evidence="3">
    <location>
        <begin position="1"/>
        <end position="97"/>
    </location>
</feature>
<evidence type="ECO:0000256" key="1">
    <source>
        <dbReference type="ARBA" id="ARBA00022884"/>
    </source>
</evidence>
<dbReference type="SUPFAM" id="SSF75471">
    <property type="entry name" value="YhbY-like"/>
    <property type="match status" value="1"/>
</dbReference>
<dbReference type="PROSITE" id="PS51295">
    <property type="entry name" value="CRM"/>
    <property type="match status" value="1"/>
</dbReference>
<organism evidence="4 5">
    <name type="scientific">Allopseudospirillum japonicum</name>
    <dbReference type="NCBI Taxonomy" id="64971"/>
    <lineage>
        <taxon>Bacteria</taxon>
        <taxon>Pseudomonadati</taxon>
        <taxon>Pseudomonadota</taxon>
        <taxon>Gammaproteobacteria</taxon>
        <taxon>Oceanospirillales</taxon>
        <taxon>Oceanospirillaceae</taxon>
        <taxon>Allopseudospirillum</taxon>
    </lineage>
</organism>
<name>A0A1H6UAQ9_9GAMM</name>
<dbReference type="RefSeq" id="WP_093312062.1">
    <property type="nucleotide sequence ID" value="NZ_FNYH01000015.1"/>
</dbReference>
<evidence type="ECO:0000313" key="5">
    <source>
        <dbReference type="Proteomes" id="UP000242999"/>
    </source>
</evidence>
<dbReference type="NCBIfam" id="TIGR00253">
    <property type="entry name" value="RNA_bind_YhbY"/>
    <property type="match status" value="1"/>
</dbReference>
<dbReference type="SMART" id="SM01103">
    <property type="entry name" value="CRS1_YhbY"/>
    <property type="match status" value="1"/>
</dbReference>